<dbReference type="InterPro" id="IPR021808">
    <property type="entry name" value="DUF3383"/>
</dbReference>
<dbReference type="Pfam" id="PF11863">
    <property type="entry name" value="DUF3383"/>
    <property type="match status" value="1"/>
</dbReference>
<evidence type="ECO:0000313" key="1">
    <source>
        <dbReference type="EMBL" id="OUI91433.1"/>
    </source>
</evidence>
<accession>A0A252ANU0</accession>
<proteinExistence type="predicted"/>
<reference evidence="2" key="1">
    <citation type="submission" date="2014-06" db="EMBL/GenBank/DDBJ databases">
        <authorList>
            <person name="Winans N.J."/>
            <person name="Newell P.D."/>
            <person name="Douglas A.E."/>
        </authorList>
    </citation>
    <scope>NUCLEOTIDE SEQUENCE [LARGE SCALE GENOMIC DNA]</scope>
</reference>
<dbReference type="Proteomes" id="UP000194641">
    <property type="component" value="Unassembled WGS sequence"/>
</dbReference>
<protein>
    <recommendedName>
        <fullName evidence="3">DUF3383 domain-containing protein</fullName>
    </recommendedName>
</protein>
<name>A0A252ANU0_9PROT</name>
<comment type="caution">
    <text evidence="1">The sequence shown here is derived from an EMBL/GenBank/DDBJ whole genome shotgun (WGS) entry which is preliminary data.</text>
</comment>
<dbReference type="AlphaFoldDB" id="A0A252ANU0"/>
<evidence type="ECO:0000313" key="2">
    <source>
        <dbReference type="Proteomes" id="UP000194641"/>
    </source>
</evidence>
<sequence>MTGLPLSDIVSVTVTLDPASSSTRNFGALLILGDSTTLTQDQGCVLYSSLDEMTTAGFTTSAPEYKAAALFFGQSPQPSTLYVARIDTAATPKVADRVATLAAASGDWYGVALAMATMPANADVVALAQVVEALSPSRTFWTTTEEAGALQSDSTTDLAAMLNAANLSRTWCQYSSTTPYASVSAFARVATVDYSGQNTTLTLKFKTEPGVASETLTSAQYKVLAGKKCNAFALLNNGESIIQEGYMSDGTWADTRIGVDAFQNGLQTAGFNLLYGATKIPQTDAGMTTLKATYDNIAQAYVTNGLFAPGVWTGPTIGALKTGDTVPDGYYIYKPTVASQSTADRAARKAVTMQIAAKLAGAVHSSNVLVNVVQ</sequence>
<dbReference type="RefSeq" id="WP_086659909.1">
    <property type="nucleotide sequence ID" value="NZ_JBJJWX010000021.1"/>
</dbReference>
<dbReference type="EMBL" id="JOPA01000036">
    <property type="protein sequence ID" value="OUI91433.1"/>
    <property type="molecule type" value="Genomic_DNA"/>
</dbReference>
<gene>
    <name evidence="1" type="ORF">HK17_11620</name>
</gene>
<organism evidence="1 2">
    <name type="scientific">Acetobacter indonesiensis</name>
    <dbReference type="NCBI Taxonomy" id="104101"/>
    <lineage>
        <taxon>Bacteria</taxon>
        <taxon>Pseudomonadati</taxon>
        <taxon>Pseudomonadota</taxon>
        <taxon>Alphaproteobacteria</taxon>
        <taxon>Acetobacterales</taxon>
        <taxon>Acetobacteraceae</taxon>
        <taxon>Acetobacter</taxon>
    </lineage>
</organism>
<evidence type="ECO:0008006" key="3">
    <source>
        <dbReference type="Google" id="ProtNLM"/>
    </source>
</evidence>